<dbReference type="Pfam" id="PF01909">
    <property type="entry name" value="NTP_transf_2"/>
    <property type="match status" value="1"/>
</dbReference>
<gene>
    <name evidence="2" type="ORF">QF034_008159</name>
</gene>
<dbReference type="CDD" id="cd05403">
    <property type="entry name" value="NT_KNTase_like"/>
    <property type="match status" value="1"/>
</dbReference>
<dbReference type="InterPro" id="IPR002934">
    <property type="entry name" value="Polymerase_NTP_transf_dom"/>
</dbReference>
<evidence type="ECO:0000313" key="3">
    <source>
        <dbReference type="Proteomes" id="UP001232755"/>
    </source>
</evidence>
<evidence type="ECO:0000313" key="2">
    <source>
        <dbReference type="EMBL" id="MDQ0753928.1"/>
    </source>
</evidence>
<dbReference type="Gene3D" id="3.30.460.10">
    <property type="entry name" value="Beta Polymerase, domain 2"/>
    <property type="match status" value="1"/>
</dbReference>
<feature type="domain" description="Polymerase nucleotidyl transferase" evidence="1">
    <location>
        <begin position="23"/>
        <end position="77"/>
    </location>
</feature>
<protein>
    <submittedName>
        <fullName evidence="2">Nucleotidyltransferase</fullName>
    </submittedName>
</protein>
<dbReference type="Proteomes" id="UP001232755">
    <property type="component" value="Unassembled WGS sequence"/>
</dbReference>
<dbReference type="SUPFAM" id="SSF81301">
    <property type="entry name" value="Nucleotidyltransferase"/>
    <property type="match status" value="1"/>
</dbReference>
<dbReference type="InterPro" id="IPR043519">
    <property type="entry name" value="NT_sf"/>
</dbReference>
<evidence type="ECO:0000259" key="1">
    <source>
        <dbReference type="Pfam" id="PF01909"/>
    </source>
</evidence>
<proteinExistence type="predicted"/>
<keyword evidence="3" id="KW-1185">Reference proteome</keyword>
<dbReference type="EMBL" id="JAUSYP010000001">
    <property type="protein sequence ID" value="MDQ0753928.1"/>
    <property type="molecule type" value="Genomic_DNA"/>
</dbReference>
<name>A0ABU0R2Q1_9ACTN</name>
<reference evidence="2 3" key="1">
    <citation type="submission" date="2023-07" db="EMBL/GenBank/DDBJ databases">
        <title>Comparative genomics of wheat-associated soil bacteria to identify genetic determinants of phenazine resistance.</title>
        <authorList>
            <person name="Mouncey N."/>
        </authorList>
    </citation>
    <scope>NUCLEOTIDE SEQUENCE [LARGE SCALE GENOMIC DNA]</scope>
    <source>
        <strain evidence="2 3">B3I12</strain>
    </source>
</reference>
<comment type="caution">
    <text evidence="2">The sequence shown here is derived from an EMBL/GenBank/DDBJ whole genome shotgun (WGS) entry which is preliminary data.</text>
</comment>
<sequence>MYKFSSLLTVIYGTVTRMAHDSIDQARRIVHDRFPDARGAVLAGSVAAGQATASSDLDIAILIGSGGETRRETLRFEGRVVELFIHTRAGLSDLFAADVATRRAVLQSMYATGLTLIDVEGEVERARALADADLRKGPPALDRETVETKRYGLTDALDDLGDATDPVERLVVAGFVLNAAADLLCDHHRAWTGSGKWLPRRLLEADPERGAALLGGHLHLCDTRDPARLIEAASEILDLAGGPLREGYSRAWHGVIESVATGVGR</sequence>
<organism evidence="2 3">
    <name type="scientific">Streptomyces africanus</name>
    <dbReference type="NCBI Taxonomy" id="231024"/>
    <lineage>
        <taxon>Bacteria</taxon>
        <taxon>Bacillati</taxon>
        <taxon>Actinomycetota</taxon>
        <taxon>Actinomycetes</taxon>
        <taxon>Kitasatosporales</taxon>
        <taxon>Streptomycetaceae</taxon>
        <taxon>Streptomyces</taxon>
    </lineage>
</organism>
<accession>A0ABU0R2Q1</accession>